<keyword evidence="1" id="KW-0472">Membrane</keyword>
<dbReference type="AlphaFoldDB" id="A0AA37NQS8"/>
<evidence type="ECO:0000313" key="2">
    <source>
        <dbReference type="EMBL" id="GKI18162.1"/>
    </source>
</evidence>
<feature type="transmembrane region" description="Helical" evidence="1">
    <location>
        <begin position="125"/>
        <end position="145"/>
    </location>
</feature>
<comment type="caution">
    <text evidence="2">The sequence shown here is derived from an EMBL/GenBank/DDBJ whole genome shotgun (WGS) entry which is preliminary data.</text>
</comment>
<feature type="transmembrane region" description="Helical" evidence="1">
    <location>
        <begin position="91"/>
        <end position="113"/>
    </location>
</feature>
<keyword evidence="1" id="KW-1133">Transmembrane helix</keyword>
<protein>
    <submittedName>
        <fullName evidence="2">Uncharacterized protein</fullName>
    </submittedName>
</protein>
<evidence type="ECO:0000313" key="3">
    <source>
        <dbReference type="Proteomes" id="UP001055105"/>
    </source>
</evidence>
<dbReference type="EMBL" id="BQOL01000001">
    <property type="protein sequence ID" value="GKI18162.1"/>
    <property type="molecule type" value="Genomic_DNA"/>
</dbReference>
<organism evidence="2 3">
    <name type="scientific">Alistipes finegoldii</name>
    <dbReference type="NCBI Taxonomy" id="214856"/>
    <lineage>
        <taxon>Bacteria</taxon>
        <taxon>Pseudomonadati</taxon>
        <taxon>Bacteroidota</taxon>
        <taxon>Bacteroidia</taxon>
        <taxon>Bacteroidales</taxon>
        <taxon>Rikenellaceae</taxon>
        <taxon>Alistipes</taxon>
    </lineage>
</organism>
<evidence type="ECO:0000256" key="1">
    <source>
        <dbReference type="SAM" id="Phobius"/>
    </source>
</evidence>
<proteinExistence type="predicted"/>
<sequence length="160" mass="17494">MSENYRIRKIHGRLQRAGGSGVKDNPRKLLPLSLNIYRFRLMKSPFLQNLDELPGPVWLFGAYGMTRLGEWSFALLMQCVNGNLRLDGLTAGMQLLGLAGALLPVALLCSLALRKSYGLPLVRWYAGLRVLVHGVAVIAPLVAGYDPEVSGGYAGLVRSE</sequence>
<dbReference type="Proteomes" id="UP001055105">
    <property type="component" value="Unassembled WGS sequence"/>
</dbReference>
<accession>A0AA37NQS8</accession>
<keyword evidence="1" id="KW-0812">Transmembrane</keyword>
<reference evidence="2" key="1">
    <citation type="submission" date="2022-01" db="EMBL/GenBank/DDBJ databases">
        <title>Novel bile acid biosynthetic pathways are enriched in the microbiome of centenarians.</title>
        <authorList>
            <person name="Sato Y."/>
            <person name="Atarashi K."/>
            <person name="Plichta R.D."/>
            <person name="Arai Y."/>
            <person name="Sasajima S."/>
            <person name="Kearney M.S."/>
            <person name="Suda W."/>
            <person name="Takeshita K."/>
            <person name="Sasaki T."/>
            <person name="Okamoto S."/>
            <person name="Skelly N.A."/>
            <person name="Okamura Y."/>
            <person name="Vlamakis H."/>
            <person name="Li Y."/>
            <person name="Tanoue T."/>
            <person name="Takei H."/>
            <person name="Nittono H."/>
            <person name="Narushima S."/>
            <person name="Irie J."/>
            <person name="Itoh H."/>
            <person name="Moriya K."/>
            <person name="Sugiura Y."/>
            <person name="Suematsu M."/>
            <person name="Moritoki N."/>
            <person name="Shibata S."/>
            <person name="Littman R.D."/>
            <person name="Fischbach A.M."/>
            <person name="Uwamino Y."/>
            <person name="Inoue T."/>
            <person name="Honda A."/>
            <person name="Hattori M."/>
            <person name="Murai T."/>
            <person name="Xavier J.R."/>
            <person name="Hirose N."/>
            <person name="Honda K."/>
        </authorList>
    </citation>
    <scope>NUCLEOTIDE SEQUENCE</scope>
    <source>
        <strain evidence="2">CE91-St16</strain>
    </source>
</reference>
<gene>
    <name evidence="2" type="ORF">CE91St16_10700</name>
</gene>
<dbReference type="RefSeq" id="WP_418687120.1">
    <property type="nucleotide sequence ID" value="NZ_DBFODL010000013.1"/>
</dbReference>
<name>A0AA37NQS8_9BACT</name>